<reference evidence="2 3" key="1">
    <citation type="journal article" date="2017" name="ISME J.">
        <title>Energy and carbon metabolisms in a deep terrestrial subsurface fluid microbial community.</title>
        <authorList>
            <person name="Momper L."/>
            <person name="Jungbluth S.P."/>
            <person name="Lee M.D."/>
            <person name="Amend J.P."/>
        </authorList>
    </citation>
    <scope>NUCLEOTIDE SEQUENCE [LARGE SCALE GENOMIC DNA]</scope>
    <source>
        <strain evidence="2">SURF_17</strain>
    </source>
</reference>
<evidence type="ECO:0000259" key="1">
    <source>
        <dbReference type="SMART" id="SM00507"/>
    </source>
</evidence>
<comment type="caution">
    <text evidence="2">The sequence shown here is derived from an EMBL/GenBank/DDBJ whole genome shotgun (WGS) entry which is preliminary data.</text>
</comment>
<gene>
    <name evidence="2" type="ORF">C4532_01890</name>
</gene>
<dbReference type="Pfam" id="PF01844">
    <property type="entry name" value="HNH"/>
    <property type="match status" value="1"/>
</dbReference>
<dbReference type="PANTHER" id="PTHR33877:SF2">
    <property type="entry name" value="OS07G0170200 PROTEIN"/>
    <property type="match status" value="1"/>
</dbReference>
<organism evidence="2 3">
    <name type="scientific">Candidatus Abyssobacteria bacterium SURF_17</name>
    <dbReference type="NCBI Taxonomy" id="2093361"/>
    <lineage>
        <taxon>Bacteria</taxon>
        <taxon>Pseudomonadati</taxon>
        <taxon>Candidatus Hydrogenedentota</taxon>
        <taxon>Candidatus Abyssobacteria</taxon>
    </lineage>
</organism>
<feature type="domain" description="HNH nuclease" evidence="1">
    <location>
        <begin position="89"/>
        <end position="142"/>
    </location>
</feature>
<dbReference type="GO" id="GO:0004519">
    <property type="term" value="F:endonuclease activity"/>
    <property type="evidence" value="ECO:0007669"/>
    <property type="project" value="UniProtKB-KW"/>
</dbReference>
<dbReference type="Gene3D" id="1.10.30.50">
    <property type="match status" value="1"/>
</dbReference>
<dbReference type="EMBL" id="QZKI01000013">
    <property type="protein sequence ID" value="RJP74592.1"/>
    <property type="molecule type" value="Genomic_DNA"/>
</dbReference>
<name>A0A419F835_9BACT</name>
<evidence type="ECO:0000313" key="2">
    <source>
        <dbReference type="EMBL" id="RJP74592.1"/>
    </source>
</evidence>
<dbReference type="AlphaFoldDB" id="A0A419F835"/>
<keyword evidence="2" id="KW-0378">Hydrolase</keyword>
<keyword evidence="2" id="KW-0540">Nuclease</keyword>
<keyword evidence="2" id="KW-0255">Endonuclease</keyword>
<dbReference type="CDD" id="cd00085">
    <property type="entry name" value="HNHc"/>
    <property type="match status" value="1"/>
</dbReference>
<protein>
    <submittedName>
        <fullName evidence="2">HNH endonuclease</fullName>
    </submittedName>
</protein>
<sequence length="196" mass="22859">MLNESVLILNRSWIAVNVANVRRALTLVYQGYAKVVSPEDFSTYDFDDWRELSKAADDYCIHTINFKIKIPEVIVLTVFNGVYRRDIKFSRRNIFERDKNTCQYCGRKFKKWELTLDHVVPRSLGGRSTWENLVLACVPCNVKKGNRTPEGATLPLIRRPRKPRWLPYSGESLSLVVKPSWQKFVDAAYWDVELKD</sequence>
<dbReference type="GO" id="GO:0003676">
    <property type="term" value="F:nucleic acid binding"/>
    <property type="evidence" value="ECO:0007669"/>
    <property type="project" value="InterPro"/>
</dbReference>
<dbReference type="PANTHER" id="PTHR33877">
    <property type="entry name" value="SLL1193 PROTEIN"/>
    <property type="match status" value="1"/>
</dbReference>
<dbReference type="Proteomes" id="UP000285961">
    <property type="component" value="Unassembled WGS sequence"/>
</dbReference>
<dbReference type="SMART" id="SM00507">
    <property type="entry name" value="HNHc"/>
    <property type="match status" value="1"/>
</dbReference>
<dbReference type="InterPro" id="IPR052892">
    <property type="entry name" value="NA-targeting_endonuclease"/>
</dbReference>
<accession>A0A419F835</accession>
<dbReference type="InterPro" id="IPR003615">
    <property type="entry name" value="HNH_nuc"/>
</dbReference>
<proteinExistence type="predicted"/>
<dbReference type="GO" id="GO:0008270">
    <property type="term" value="F:zinc ion binding"/>
    <property type="evidence" value="ECO:0007669"/>
    <property type="project" value="InterPro"/>
</dbReference>
<evidence type="ECO:0000313" key="3">
    <source>
        <dbReference type="Proteomes" id="UP000285961"/>
    </source>
</evidence>
<dbReference type="InterPro" id="IPR002711">
    <property type="entry name" value="HNH"/>
</dbReference>